<comment type="caution">
    <text evidence="12">The sequence shown here is derived from an EMBL/GenBank/DDBJ whole genome shotgun (WGS) entry which is preliminary data.</text>
</comment>
<evidence type="ECO:0000256" key="1">
    <source>
        <dbReference type="ARBA" id="ARBA00000491"/>
    </source>
</evidence>
<dbReference type="InterPro" id="IPR000573">
    <property type="entry name" value="AconitaseA/IPMdHydase_ssu_swvl"/>
</dbReference>
<evidence type="ECO:0000256" key="5">
    <source>
        <dbReference type="ARBA" id="ARBA00011271"/>
    </source>
</evidence>
<evidence type="ECO:0000256" key="3">
    <source>
        <dbReference type="ARBA" id="ARBA00004729"/>
    </source>
</evidence>
<dbReference type="Gene3D" id="3.20.19.10">
    <property type="entry name" value="Aconitase, domain 4"/>
    <property type="match status" value="1"/>
</dbReference>
<dbReference type="GO" id="GO:0003861">
    <property type="term" value="F:3-isopropylmalate dehydratase activity"/>
    <property type="evidence" value="ECO:0007669"/>
    <property type="project" value="UniProtKB-EC"/>
</dbReference>
<dbReference type="AlphaFoldDB" id="A0A9J6RMF8"/>
<keyword evidence="7" id="KW-0432">Leucine biosynthesis</keyword>
<dbReference type="EC" id="4.2.1.33" evidence="6"/>
<gene>
    <name evidence="12" type="primary">leuD</name>
    <name evidence="12" type="ORF">O0V09_11905</name>
</gene>
<evidence type="ECO:0000256" key="10">
    <source>
        <dbReference type="ARBA" id="ARBA00023304"/>
    </source>
</evidence>
<evidence type="ECO:0000256" key="2">
    <source>
        <dbReference type="ARBA" id="ARBA00002695"/>
    </source>
</evidence>
<comment type="catalytic activity">
    <reaction evidence="1">
        <text>(2R,3S)-3-isopropylmalate = (2S)-2-isopropylmalate</text>
        <dbReference type="Rhea" id="RHEA:32287"/>
        <dbReference type="ChEBI" id="CHEBI:1178"/>
        <dbReference type="ChEBI" id="CHEBI:35121"/>
        <dbReference type="EC" id="4.2.1.33"/>
    </reaction>
</comment>
<dbReference type="NCBIfam" id="TIGR00171">
    <property type="entry name" value="leuD"/>
    <property type="match status" value="1"/>
</dbReference>
<accession>A0A9J6RMF8</accession>
<organism evidence="12 13">
    <name type="scientific">Dasania phycosphaerae</name>
    <dbReference type="NCBI Taxonomy" id="2950436"/>
    <lineage>
        <taxon>Bacteria</taxon>
        <taxon>Pseudomonadati</taxon>
        <taxon>Pseudomonadota</taxon>
        <taxon>Gammaproteobacteria</taxon>
        <taxon>Cellvibrionales</taxon>
        <taxon>Spongiibacteraceae</taxon>
        <taxon>Dasania</taxon>
    </lineage>
</organism>
<evidence type="ECO:0000256" key="9">
    <source>
        <dbReference type="ARBA" id="ARBA00023239"/>
    </source>
</evidence>
<dbReference type="InterPro" id="IPR015928">
    <property type="entry name" value="Aconitase/3IPM_dehydase_swvl"/>
</dbReference>
<dbReference type="EMBL" id="JAPTGG010000009">
    <property type="protein sequence ID" value="MCZ0865910.1"/>
    <property type="molecule type" value="Genomic_DNA"/>
</dbReference>
<evidence type="ECO:0000256" key="7">
    <source>
        <dbReference type="ARBA" id="ARBA00022430"/>
    </source>
</evidence>
<name>A0A9J6RMF8_9GAMM</name>
<dbReference type="Proteomes" id="UP001069090">
    <property type="component" value="Unassembled WGS sequence"/>
</dbReference>
<feature type="domain" description="Aconitase A/isopropylmalate dehydratase small subunit swivel" evidence="11">
    <location>
        <begin position="12"/>
        <end position="117"/>
    </location>
</feature>
<evidence type="ECO:0000313" key="13">
    <source>
        <dbReference type="Proteomes" id="UP001069090"/>
    </source>
</evidence>
<dbReference type="InterPro" id="IPR050075">
    <property type="entry name" value="LeuD"/>
</dbReference>
<comment type="subunit">
    <text evidence="5">Heterodimer of LeuC and LeuD.</text>
</comment>
<dbReference type="SUPFAM" id="SSF52016">
    <property type="entry name" value="LeuD/IlvD-like"/>
    <property type="match status" value="1"/>
</dbReference>
<dbReference type="GO" id="GO:0009316">
    <property type="term" value="C:3-isopropylmalate dehydratase complex"/>
    <property type="evidence" value="ECO:0007669"/>
    <property type="project" value="InterPro"/>
</dbReference>
<comment type="function">
    <text evidence="2">Catalyzes the isomerization between 2-isopropylmalate and 3-isopropylmalate, via the formation of 2-isopropylmaleate.</text>
</comment>
<dbReference type="InterPro" id="IPR033940">
    <property type="entry name" value="IPMI_Swivel"/>
</dbReference>
<reference evidence="12 13" key="1">
    <citation type="submission" date="2022-12" db="EMBL/GenBank/DDBJ databases">
        <title>Dasania phycosphaerae sp. nov., isolated from particulate material of the south coast of Korea.</title>
        <authorList>
            <person name="Jiang Y."/>
        </authorList>
    </citation>
    <scope>NUCLEOTIDE SEQUENCE [LARGE SCALE GENOMIC DNA]</scope>
    <source>
        <strain evidence="12 13">GY-19</strain>
    </source>
</reference>
<keyword evidence="10" id="KW-0100">Branched-chain amino acid biosynthesis</keyword>
<keyword evidence="13" id="KW-1185">Reference proteome</keyword>
<evidence type="ECO:0000313" key="12">
    <source>
        <dbReference type="EMBL" id="MCZ0865910.1"/>
    </source>
</evidence>
<proteinExistence type="inferred from homology"/>
<dbReference type="GO" id="GO:0009098">
    <property type="term" value="P:L-leucine biosynthetic process"/>
    <property type="evidence" value="ECO:0007669"/>
    <property type="project" value="UniProtKB-KW"/>
</dbReference>
<keyword evidence="8" id="KW-0028">Amino-acid biosynthesis</keyword>
<dbReference type="CDD" id="cd01577">
    <property type="entry name" value="IPMI_Swivel"/>
    <property type="match status" value="1"/>
</dbReference>
<dbReference type="PANTHER" id="PTHR43345:SF5">
    <property type="entry name" value="3-ISOPROPYLMALATE DEHYDRATASE SMALL SUBUNIT"/>
    <property type="match status" value="1"/>
</dbReference>
<comment type="pathway">
    <text evidence="3">Amino-acid biosynthesis; L-leucine biosynthesis; L-leucine from 3-methyl-2-oxobutanoate: step 2/4.</text>
</comment>
<comment type="similarity">
    <text evidence="4">Belongs to the LeuD family. LeuD type 1 subfamily.</text>
</comment>
<evidence type="ECO:0000259" key="11">
    <source>
        <dbReference type="Pfam" id="PF00694"/>
    </source>
</evidence>
<evidence type="ECO:0000256" key="4">
    <source>
        <dbReference type="ARBA" id="ARBA00009845"/>
    </source>
</evidence>
<protein>
    <recommendedName>
        <fullName evidence="6">3-isopropylmalate dehydratase</fullName>
        <ecNumber evidence="6">4.2.1.33</ecNumber>
    </recommendedName>
</protein>
<dbReference type="InterPro" id="IPR004431">
    <property type="entry name" value="3-IsopropMal_deHydase_ssu"/>
</dbReference>
<dbReference type="PANTHER" id="PTHR43345">
    <property type="entry name" value="3-ISOPROPYLMALATE DEHYDRATASE SMALL SUBUNIT 2-RELATED-RELATED"/>
    <property type="match status" value="1"/>
</dbReference>
<evidence type="ECO:0000256" key="6">
    <source>
        <dbReference type="ARBA" id="ARBA00011998"/>
    </source>
</evidence>
<dbReference type="Pfam" id="PF00694">
    <property type="entry name" value="Aconitase_C"/>
    <property type="match status" value="1"/>
</dbReference>
<dbReference type="NCBIfam" id="NF002458">
    <property type="entry name" value="PRK01641.1"/>
    <property type="match status" value="1"/>
</dbReference>
<keyword evidence="9 12" id="KW-0456">Lyase</keyword>
<sequence length="200" mass="22281">MFTQAQFAPFLEDNIDTDLIIPQHELITVSKSGLGAGLFSGRSKQPDGTPCSDFILNDPRYAKINGILTGKNFGCGSSREHAVWSLMDYGIAYIIAESYGPIFYRNAILNGLLPIIVDHNVVNILETHLKNNLNIGVDLASNQLVIEDSSFKRNIEFYIDSNDKQKIMSGSDHIDETLADIASIEKYEINNPFDESYTNE</sequence>
<evidence type="ECO:0000256" key="8">
    <source>
        <dbReference type="ARBA" id="ARBA00022605"/>
    </source>
</evidence>